<accession>A0A2Z4UBY7</accession>
<proteinExistence type="inferred from homology"/>
<dbReference type="CDD" id="cd07377">
    <property type="entry name" value="WHTH_GntR"/>
    <property type="match status" value="1"/>
</dbReference>
<dbReference type="InterPro" id="IPR000524">
    <property type="entry name" value="Tscrpt_reg_HTH_GntR"/>
</dbReference>
<keyword evidence="5" id="KW-0804">Transcription</keyword>
<evidence type="ECO:0000313" key="8">
    <source>
        <dbReference type="Proteomes" id="UP000250003"/>
    </source>
</evidence>
<gene>
    <name evidence="7" type="ORF">DQQ01_10940</name>
</gene>
<dbReference type="RefSeq" id="WP_111920070.1">
    <property type="nucleotide sequence ID" value="NZ_CAUWHR010000009.1"/>
</dbReference>
<dbReference type="PANTHER" id="PTHR46577">
    <property type="entry name" value="HTH-TYPE TRANSCRIPTIONAL REGULATORY PROTEIN GABR"/>
    <property type="match status" value="1"/>
</dbReference>
<sequence>MNELLIPLDLKSKLPIYQQICAYIKNAVQQKDLKPGERLPSSRALARCLSVSRSTVDLAYGQLVSEGYMESVPCKGYYICEIESLYVSGKENTAPACGKEEKLCRDTGVKTCRWDFALNGISVGSFPHNIWKKLTRQVLSEKEDALFQPGNPWGEYGFRCAIAEYLYQARGMHCRPEQILIGAGNDYLLMLLGTILGKEKVVAMESHTYLNAYYDFLHIGYEVKAVSQDSSGMSIASLKKSGAEIAYVMPSHQFPAGTVMPLKRRMALLEWARETEGRYIIEDDYDSEFRYRGQPIPALQGFDANGRVIYMGTFSKSLAPAIRVSYMVLPDSLAKIYADRKSPFAVTVSRTDQKILELFLKEGYYERHLNRMRAVYKGKHDCMVRALREMGDICTFTGEHAGLHLTVEFVNGLTEKEAVLRAQKAEIQVYGYSEYAIDLREETRNPGAKVLLGYACLTEEEITEAMQKLKKIWSCEETEDRRKEVDRKP</sequence>
<dbReference type="Pfam" id="PF00155">
    <property type="entry name" value="Aminotran_1_2"/>
    <property type="match status" value="1"/>
</dbReference>
<evidence type="ECO:0000256" key="3">
    <source>
        <dbReference type="ARBA" id="ARBA00023015"/>
    </source>
</evidence>
<dbReference type="CDD" id="cd00609">
    <property type="entry name" value="AAT_like"/>
    <property type="match status" value="1"/>
</dbReference>
<dbReference type="PRINTS" id="PR00035">
    <property type="entry name" value="HTHGNTR"/>
</dbReference>
<dbReference type="Gene3D" id="1.10.10.10">
    <property type="entry name" value="Winged helix-like DNA-binding domain superfamily/Winged helix DNA-binding domain"/>
    <property type="match status" value="1"/>
</dbReference>
<evidence type="ECO:0000313" key="7">
    <source>
        <dbReference type="EMBL" id="AWY98583.1"/>
    </source>
</evidence>
<dbReference type="GO" id="GO:0008483">
    <property type="term" value="F:transaminase activity"/>
    <property type="evidence" value="ECO:0007669"/>
    <property type="project" value="UniProtKB-KW"/>
</dbReference>
<dbReference type="InterPro" id="IPR004839">
    <property type="entry name" value="Aminotransferase_I/II_large"/>
</dbReference>
<protein>
    <submittedName>
        <fullName evidence="7">PLP-dependent aminotransferase family protein</fullName>
    </submittedName>
</protein>
<evidence type="ECO:0000256" key="4">
    <source>
        <dbReference type="ARBA" id="ARBA00023125"/>
    </source>
</evidence>
<dbReference type="InterPro" id="IPR051446">
    <property type="entry name" value="HTH_trans_reg/aminotransferase"/>
</dbReference>
<dbReference type="GO" id="GO:0003700">
    <property type="term" value="F:DNA-binding transcription factor activity"/>
    <property type="evidence" value="ECO:0007669"/>
    <property type="project" value="InterPro"/>
</dbReference>
<name>A0A2Z4UBY7_9FIRM</name>
<dbReference type="SMART" id="SM00345">
    <property type="entry name" value="HTH_GNTR"/>
    <property type="match status" value="1"/>
</dbReference>
<dbReference type="AlphaFoldDB" id="A0A2Z4UBY7"/>
<evidence type="ECO:0000256" key="5">
    <source>
        <dbReference type="ARBA" id="ARBA00023163"/>
    </source>
</evidence>
<evidence type="ECO:0000259" key="6">
    <source>
        <dbReference type="PROSITE" id="PS50949"/>
    </source>
</evidence>
<dbReference type="PROSITE" id="PS50949">
    <property type="entry name" value="HTH_GNTR"/>
    <property type="match status" value="1"/>
</dbReference>
<comment type="similarity">
    <text evidence="1">In the C-terminal section; belongs to the class-I pyridoxal-phosphate-dependent aminotransferase family.</text>
</comment>
<dbReference type="InterPro" id="IPR036388">
    <property type="entry name" value="WH-like_DNA-bd_sf"/>
</dbReference>
<keyword evidence="7" id="KW-0808">Transferase</keyword>
<dbReference type="Pfam" id="PF00392">
    <property type="entry name" value="GntR"/>
    <property type="match status" value="1"/>
</dbReference>
<dbReference type="SUPFAM" id="SSF53383">
    <property type="entry name" value="PLP-dependent transferases"/>
    <property type="match status" value="1"/>
</dbReference>
<dbReference type="Gene3D" id="3.40.640.10">
    <property type="entry name" value="Type I PLP-dependent aspartate aminotransferase-like (Major domain)"/>
    <property type="match status" value="1"/>
</dbReference>
<dbReference type="SUPFAM" id="SSF46785">
    <property type="entry name" value="Winged helix' DNA-binding domain"/>
    <property type="match status" value="1"/>
</dbReference>
<dbReference type="InterPro" id="IPR015424">
    <property type="entry name" value="PyrdxlP-dep_Trfase"/>
</dbReference>
<dbReference type="KEGG" id="blau:DQQ01_10940"/>
<dbReference type="OrthoDB" id="9808770at2"/>
<dbReference type="Proteomes" id="UP000250003">
    <property type="component" value="Chromosome"/>
</dbReference>
<keyword evidence="8" id="KW-1185">Reference proteome</keyword>
<feature type="domain" description="HTH gntR-type" evidence="6">
    <location>
        <begin position="14"/>
        <end position="82"/>
    </location>
</feature>
<reference evidence="8" key="1">
    <citation type="submission" date="2018-06" db="EMBL/GenBank/DDBJ databases">
        <title>Description of Blautia argi sp. nov., a new anaerobic isolated from dog feces.</title>
        <authorList>
            <person name="Chang Y.-H."/>
            <person name="Paek J."/>
            <person name="Shin Y."/>
        </authorList>
    </citation>
    <scope>NUCLEOTIDE SEQUENCE [LARGE SCALE GENOMIC DNA]</scope>
    <source>
        <strain evidence="8">KCTC 15426</strain>
    </source>
</reference>
<evidence type="ECO:0000256" key="1">
    <source>
        <dbReference type="ARBA" id="ARBA00005384"/>
    </source>
</evidence>
<dbReference type="PANTHER" id="PTHR46577:SF1">
    <property type="entry name" value="HTH-TYPE TRANSCRIPTIONAL REGULATORY PROTEIN GABR"/>
    <property type="match status" value="1"/>
</dbReference>
<keyword evidence="3" id="KW-0805">Transcription regulation</keyword>
<organism evidence="7 8">
    <name type="scientific">Blautia argi</name>
    <dbReference type="NCBI Taxonomy" id="1912897"/>
    <lineage>
        <taxon>Bacteria</taxon>
        <taxon>Bacillati</taxon>
        <taxon>Bacillota</taxon>
        <taxon>Clostridia</taxon>
        <taxon>Lachnospirales</taxon>
        <taxon>Lachnospiraceae</taxon>
        <taxon>Blautia</taxon>
    </lineage>
</organism>
<keyword evidence="4" id="KW-0238">DNA-binding</keyword>
<dbReference type="InterPro" id="IPR015421">
    <property type="entry name" value="PyrdxlP-dep_Trfase_major"/>
</dbReference>
<dbReference type="GO" id="GO:0030170">
    <property type="term" value="F:pyridoxal phosphate binding"/>
    <property type="evidence" value="ECO:0007669"/>
    <property type="project" value="InterPro"/>
</dbReference>
<keyword evidence="2" id="KW-0663">Pyridoxal phosphate</keyword>
<dbReference type="EMBL" id="CP030280">
    <property type="protein sequence ID" value="AWY98583.1"/>
    <property type="molecule type" value="Genomic_DNA"/>
</dbReference>
<dbReference type="InterPro" id="IPR036390">
    <property type="entry name" value="WH_DNA-bd_sf"/>
</dbReference>
<evidence type="ECO:0000256" key="2">
    <source>
        <dbReference type="ARBA" id="ARBA00022898"/>
    </source>
</evidence>
<keyword evidence="7" id="KW-0032">Aminotransferase</keyword>
<dbReference type="GO" id="GO:0003677">
    <property type="term" value="F:DNA binding"/>
    <property type="evidence" value="ECO:0007669"/>
    <property type="project" value="UniProtKB-KW"/>
</dbReference>